<dbReference type="RefSeq" id="XP_028480651.1">
    <property type="nucleotide sequence ID" value="XM_028616794.1"/>
</dbReference>
<protein>
    <submittedName>
        <fullName evidence="2">Uncharacterized protein</fullName>
    </submittedName>
</protein>
<evidence type="ECO:0000256" key="1">
    <source>
        <dbReference type="SAM" id="MobiDB-lite"/>
    </source>
</evidence>
<feature type="compositionally biased region" description="Low complexity" evidence="1">
    <location>
        <begin position="225"/>
        <end position="272"/>
    </location>
</feature>
<feature type="compositionally biased region" description="Low complexity" evidence="1">
    <location>
        <begin position="136"/>
        <end position="149"/>
    </location>
</feature>
<sequence length="404" mass="41863">MSSPGGGSDSSGLTPPPDDSPASAPTPKSRTPTPTRDMDIDMDAPAPPRLVPAPVESAPEPVASAPKVKLKIKLNAHAPPPAEKKDQGGKRRRGAAAAHDEPHDAVASHEHEHEQDHGEAEGSTKKRRAPRRSRGDANANADAESAPAPVHAESSTTASVEKKPARGRKAAPKRKAVVSSPEPDYKPESGDAESPSSQTLPVSSQRSDKGKTPAQSHEDKDGKGPKTTTPGTGARVPKVPKRPAGAAGAPPHRASPAGTPSRAAPAAAVGPRPSLLASTLSKLSVKTDKKPASAAAAGTGSSANEPDLHRERPRAGAWADEFVLTPEQDAQYAAASIQRSYASAERVKMVTPAMRIQEPKDAYKADFLAHGQDRAIPVNACMGILTTGMPTRMVASVLAGQARY</sequence>
<feature type="region of interest" description="Disordered" evidence="1">
    <location>
        <begin position="287"/>
        <end position="314"/>
    </location>
</feature>
<feature type="compositionally biased region" description="Low complexity" evidence="1">
    <location>
        <begin position="20"/>
        <end position="35"/>
    </location>
</feature>
<feature type="compositionally biased region" description="Basic and acidic residues" evidence="1">
    <location>
        <begin position="98"/>
        <end position="124"/>
    </location>
</feature>
<dbReference type="OrthoDB" id="2596938at2759"/>
<evidence type="ECO:0000313" key="3">
    <source>
        <dbReference type="Proteomes" id="UP000279236"/>
    </source>
</evidence>
<feature type="region of interest" description="Disordered" evidence="1">
    <location>
        <begin position="1"/>
        <end position="272"/>
    </location>
</feature>
<dbReference type="AlphaFoldDB" id="A0A427YBH5"/>
<evidence type="ECO:0000313" key="2">
    <source>
        <dbReference type="EMBL" id="RSH88443.1"/>
    </source>
</evidence>
<proteinExistence type="predicted"/>
<gene>
    <name evidence="2" type="ORF">EHS24_000988</name>
</gene>
<organism evidence="2 3">
    <name type="scientific">Apiotrichum porosum</name>
    <dbReference type="NCBI Taxonomy" id="105984"/>
    <lineage>
        <taxon>Eukaryota</taxon>
        <taxon>Fungi</taxon>
        <taxon>Dikarya</taxon>
        <taxon>Basidiomycota</taxon>
        <taxon>Agaricomycotina</taxon>
        <taxon>Tremellomycetes</taxon>
        <taxon>Trichosporonales</taxon>
        <taxon>Trichosporonaceae</taxon>
        <taxon>Apiotrichum</taxon>
    </lineage>
</organism>
<dbReference type="GeneID" id="39585531"/>
<dbReference type="Proteomes" id="UP000279236">
    <property type="component" value="Unassembled WGS sequence"/>
</dbReference>
<feature type="compositionally biased region" description="Low complexity" evidence="1">
    <location>
        <begin position="292"/>
        <end position="303"/>
    </location>
</feature>
<feature type="compositionally biased region" description="Low complexity" evidence="1">
    <location>
        <begin position="52"/>
        <end position="67"/>
    </location>
</feature>
<feature type="compositionally biased region" description="Basic residues" evidence="1">
    <location>
        <begin position="165"/>
        <end position="176"/>
    </location>
</feature>
<keyword evidence="3" id="KW-1185">Reference proteome</keyword>
<dbReference type="EMBL" id="RSCE01000001">
    <property type="protein sequence ID" value="RSH88443.1"/>
    <property type="molecule type" value="Genomic_DNA"/>
</dbReference>
<comment type="caution">
    <text evidence="2">The sequence shown here is derived from an EMBL/GenBank/DDBJ whole genome shotgun (WGS) entry which is preliminary data.</text>
</comment>
<feature type="compositionally biased region" description="Basic and acidic residues" evidence="1">
    <location>
        <begin position="206"/>
        <end position="224"/>
    </location>
</feature>
<feature type="compositionally biased region" description="Polar residues" evidence="1">
    <location>
        <begin position="194"/>
        <end position="205"/>
    </location>
</feature>
<dbReference type="STRING" id="105984.A0A427YBH5"/>
<reference evidence="2 3" key="1">
    <citation type="submission" date="2018-11" db="EMBL/GenBank/DDBJ databases">
        <title>Genome sequence of Apiotrichum porosum DSM 27194.</title>
        <authorList>
            <person name="Aliyu H."/>
            <person name="Gorte O."/>
            <person name="Ochsenreither K."/>
        </authorList>
    </citation>
    <scope>NUCLEOTIDE SEQUENCE [LARGE SCALE GENOMIC DNA]</scope>
    <source>
        <strain evidence="2 3">DSM 27194</strain>
    </source>
</reference>
<accession>A0A427YBH5</accession>
<name>A0A427YBH5_9TREE</name>